<keyword evidence="15" id="KW-1185">Reference proteome</keyword>
<dbReference type="PANTHER" id="PTHR12815">
    <property type="entry name" value="SORTING AND ASSEMBLY MACHINERY SAMM50 PROTEIN FAMILY MEMBER"/>
    <property type="match status" value="1"/>
</dbReference>
<evidence type="ECO:0000256" key="7">
    <source>
        <dbReference type="ARBA" id="ARBA00023136"/>
    </source>
</evidence>
<dbReference type="RefSeq" id="WP_379909850.1">
    <property type="nucleotide sequence ID" value="NZ_JBHSWE010000001.1"/>
</dbReference>
<evidence type="ECO:0000259" key="11">
    <source>
        <dbReference type="Pfam" id="PF01103"/>
    </source>
</evidence>
<gene>
    <name evidence="14" type="ORF">ACFQDL_15600</name>
</gene>
<dbReference type="Pfam" id="PF17243">
    <property type="entry name" value="POTRA_TamA_1"/>
    <property type="match status" value="1"/>
</dbReference>
<dbReference type="Pfam" id="PF01103">
    <property type="entry name" value="Omp85"/>
    <property type="match status" value="1"/>
</dbReference>
<comment type="subcellular location">
    <subcellularLocation>
        <location evidence="1">Cell outer membrane</location>
    </subcellularLocation>
</comment>
<dbReference type="InterPro" id="IPR000184">
    <property type="entry name" value="Bac_surfAg_D15"/>
</dbReference>
<comment type="similarity">
    <text evidence="2">Belongs to the TamA family.</text>
</comment>
<evidence type="ECO:0000256" key="5">
    <source>
        <dbReference type="ARBA" id="ARBA00022692"/>
    </source>
</evidence>
<evidence type="ECO:0000256" key="1">
    <source>
        <dbReference type="ARBA" id="ARBA00004442"/>
    </source>
</evidence>
<evidence type="ECO:0000256" key="2">
    <source>
        <dbReference type="ARBA" id="ARBA00010248"/>
    </source>
</evidence>
<keyword evidence="5" id="KW-0812">Transmembrane</keyword>
<dbReference type="InterPro" id="IPR035243">
    <property type="entry name" value="TamA_POTRA_Dom_1"/>
</dbReference>
<comment type="subunit">
    <text evidence="10">Interacts with TamB to form the translocation and assembly module (TAM).</text>
</comment>
<proteinExistence type="inferred from homology"/>
<protein>
    <recommendedName>
        <fullName evidence="3">Translocation and assembly module subunit TamA</fullName>
    </recommendedName>
    <alternativeName>
        <fullName evidence="9">Autotransporter assembly factor TamA</fullName>
    </alternativeName>
</protein>
<dbReference type="EMBL" id="JBHSWE010000001">
    <property type="protein sequence ID" value="MFC6671337.1"/>
    <property type="molecule type" value="Genomic_DNA"/>
</dbReference>
<feature type="domain" description="Bacterial surface antigen (D15)" evidence="11">
    <location>
        <begin position="315"/>
        <end position="580"/>
    </location>
</feature>
<evidence type="ECO:0000256" key="10">
    <source>
        <dbReference type="ARBA" id="ARBA00093548"/>
    </source>
</evidence>
<keyword evidence="8" id="KW-0998">Cell outer membrane</keyword>
<accession>A0ABW2A1J9</accession>
<organism evidence="14 15">
    <name type="scientific">Marinobacterium aestuariivivens</name>
    <dbReference type="NCBI Taxonomy" id="1698799"/>
    <lineage>
        <taxon>Bacteria</taxon>
        <taxon>Pseudomonadati</taxon>
        <taxon>Pseudomonadota</taxon>
        <taxon>Gammaproteobacteria</taxon>
        <taxon>Oceanospirillales</taxon>
        <taxon>Oceanospirillaceae</taxon>
        <taxon>Marinobacterium</taxon>
    </lineage>
</organism>
<feature type="domain" description="POTRA" evidence="12">
    <location>
        <begin position="202"/>
        <end position="271"/>
    </location>
</feature>
<dbReference type="Proteomes" id="UP001596422">
    <property type="component" value="Unassembled WGS sequence"/>
</dbReference>
<evidence type="ECO:0000313" key="15">
    <source>
        <dbReference type="Proteomes" id="UP001596422"/>
    </source>
</evidence>
<evidence type="ECO:0000259" key="12">
    <source>
        <dbReference type="Pfam" id="PF07244"/>
    </source>
</evidence>
<comment type="caution">
    <text evidence="14">The sequence shown here is derived from an EMBL/GenBank/DDBJ whole genome shotgun (WGS) entry which is preliminary data.</text>
</comment>
<keyword evidence="6" id="KW-0732">Signal</keyword>
<feature type="domain" description="TamA POTRA" evidence="13">
    <location>
        <begin position="38"/>
        <end position="112"/>
    </location>
</feature>
<dbReference type="InterPro" id="IPR010827">
    <property type="entry name" value="BamA/TamA_POTRA"/>
</dbReference>
<keyword evidence="7" id="KW-0472">Membrane</keyword>
<evidence type="ECO:0000256" key="6">
    <source>
        <dbReference type="ARBA" id="ARBA00022729"/>
    </source>
</evidence>
<evidence type="ECO:0000256" key="9">
    <source>
        <dbReference type="ARBA" id="ARBA00033063"/>
    </source>
</evidence>
<dbReference type="PANTHER" id="PTHR12815:SF47">
    <property type="entry name" value="TRANSLOCATION AND ASSEMBLY MODULE SUBUNIT TAMA"/>
    <property type="match status" value="1"/>
</dbReference>
<name>A0ABW2A1J9_9GAMM</name>
<dbReference type="Gene3D" id="3.10.20.310">
    <property type="entry name" value="membrane protein fhac"/>
    <property type="match status" value="3"/>
</dbReference>
<evidence type="ECO:0000256" key="8">
    <source>
        <dbReference type="ARBA" id="ARBA00023237"/>
    </source>
</evidence>
<evidence type="ECO:0000313" key="14">
    <source>
        <dbReference type="EMBL" id="MFC6671337.1"/>
    </source>
</evidence>
<keyword evidence="4" id="KW-1134">Transmembrane beta strand</keyword>
<dbReference type="InterPro" id="IPR039910">
    <property type="entry name" value="D15-like"/>
</dbReference>
<evidence type="ECO:0000256" key="3">
    <source>
        <dbReference type="ARBA" id="ARBA00015419"/>
    </source>
</evidence>
<evidence type="ECO:0000259" key="13">
    <source>
        <dbReference type="Pfam" id="PF17243"/>
    </source>
</evidence>
<dbReference type="Gene3D" id="2.40.160.50">
    <property type="entry name" value="membrane protein fhac: a member of the omp85/tpsb transporter family"/>
    <property type="match status" value="1"/>
</dbReference>
<reference evidence="15" key="1">
    <citation type="journal article" date="2019" name="Int. J. Syst. Evol. Microbiol.">
        <title>The Global Catalogue of Microorganisms (GCM) 10K type strain sequencing project: providing services to taxonomists for standard genome sequencing and annotation.</title>
        <authorList>
            <consortium name="The Broad Institute Genomics Platform"/>
            <consortium name="The Broad Institute Genome Sequencing Center for Infectious Disease"/>
            <person name="Wu L."/>
            <person name="Ma J."/>
        </authorList>
    </citation>
    <scope>NUCLEOTIDE SEQUENCE [LARGE SCALE GENOMIC DNA]</scope>
    <source>
        <strain evidence="15">NBRC 111756</strain>
    </source>
</reference>
<evidence type="ECO:0000256" key="4">
    <source>
        <dbReference type="ARBA" id="ARBA00022452"/>
    </source>
</evidence>
<sequence>MSIVTRPGWLLTGLLLLPLTAIAEEAPVVAVEVTAMDGDLPDELADNIRAFLAIERIKGQPAPMVSRLQYLHRQAQEQIRSALQPYGYYRPRIEAELIQQSGQWLARYRVDPGEAVRLDEVRLAVSGEAQSDPAMQELEFSPSLAPGAVLRHADYEAHKSRMRSQAADRGYYEADFSRQQLLIDPELGQADIDLELDSGPRYRIGEVRFDEAPVDESLLQRYLPFKPGDPVSSARLLELQRGLADSEYFSRVEVQPLWDEALEQSVPIDVVLEPNKRTAYRFGVGYGTDTGARVSASQHRRWVNRRGHSWNGLVQLSEVESAVALQYNIPGERPQSDRYGARLKWQSEQTDSTDSELTSAGLFWQKKLGAWQRILSLDWEQERFTLDEESNATNFLIPGMSWSTTRTDNPLNPSRGYRFSLELKTAAEYLLSDADFVQGLAGAKHVLTLTERSRLLTRADLGITAMENFEIMPSSHRFFAGGDNSVRGYDYKELGPIGDNGDVVGGRNLLVASAEVDYLVAENWRLAAFFDTGNAIDSVSDPLKSGAGLGVRYLSPIGPIRVDLAVPLEDSGFRIHFSLGPDL</sequence>
<dbReference type="Pfam" id="PF07244">
    <property type="entry name" value="POTRA"/>
    <property type="match status" value="1"/>
</dbReference>